<name>A0A4D6T8B5_9CAUD</name>
<dbReference type="Proteomes" id="UP000298719">
    <property type="component" value="Segment"/>
</dbReference>
<protein>
    <submittedName>
        <fullName evidence="1">Uncharacterized protein</fullName>
    </submittedName>
</protein>
<proteinExistence type="predicted"/>
<keyword evidence="2" id="KW-1185">Reference proteome</keyword>
<dbReference type="EMBL" id="MK814761">
    <property type="protein sequence ID" value="QCG77883.1"/>
    <property type="molecule type" value="Genomic_DNA"/>
</dbReference>
<dbReference type="GeneID" id="65119833"/>
<dbReference type="KEGG" id="vg:65119833"/>
<evidence type="ECO:0000313" key="1">
    <source>
        <dbReference type="EMBL" id="QCG77883.1"/>
    </source>
</evidence>
<dbReference type="RefSeq" id="YP_010102034.1">
    <property type="nucleotide sequence ID" value="NC_055795.1"/>
</dbReference>
<accession>A0A4D6T8B5</accession>
<reference evidence="1 2" key="1">
    <citation type="submission" date="2019-04" db="EMBL/GenBank/DDBJ databases">
        <authorList>
            <person name="Beppler M.A."/>
            <person name="Fryberger R.B."/>
            <person name="Goli R.S."/>
            <person name="Lavin C.K."/>
            <person name="Miller Z.T."/>
            <person name="O'Grady A.J."/>
            <person name="Padmanabhan P."/>
            <person name="Stezoski Q.C."/>
            <person name="Butela K.A."/>
            <person name="Garlena R.A."/>
            <person name="Russell D.A."/>
            <person name="Pope W.H."/>
            <person name="Jacobs-Sera D."/>
            <person name="Hatfull G.F."/>
        </authorList>
    </citation>
    <scope>NUCLEOTIDE SEQUENCE [LARGE SCALE GENOMIC DNA]</scope>
</reference>
<gene>
    <name evidence="1" type="primary">72</name>
    <name evidence="1" type="ORF">SEA_SMOKINGBUNNY_72</name>
</gene>
<evidence type="ECO:0000313" key="2">
    <source>
        <dbReference type="Proteomes" id="UP000298719"/>
    </source>
</evidence>
<sequence>MTCTDCGTNYPADFHRTNCARAAEFAALENQIAQTIHAHAFVPLDTRYRIARQLIADGWRPPPPRGEELTPAELHRAADAVDYADAILGRVNDARPAGSILIGFDLDYLADVFRSAATTKGE</sequence>
<organism evidence="1 2">
    <name type="scientific">Gordonia phage SmokingBunny</name>
    <dbReference type="NCBI Taxonomy" id="2572528"/>
    <lineage>
        <taxon>Viruses</taxon>
        <taxon>Duplodnaviria</taxon>
        <taxon>Heunggongvirae</taxon>
        <taxon>Uroviricota</taxon>
        <taxon>Caudoviricetes</taxon>
        <taxon>Stackebrandtviridae</taxon>
        <taxon>Frickvirinae</taxon>
        <taxon>Wizardvirus</taxon>
        <taxon>Wizardvirus smokingbunny</taxon>
    </lineage>
</organism>